<keyword evidence="6" id="KW-1185">Reference proteome</keyword>
<dbReference type="GO" id="GO:0050660">
    <property type="term" value="F:flavin adenine dinucleotide binding"/>
    <property type="evidence" value="ECO:0007669"/>
    <property type="project" value="InterPro"/>
</dbReference>
<proteinExistence type="inferred from homology"/>
<evidence type="ECO:0000313" key="6">
    <source>
        <dbReference type="Proteomes" id="UP000377595"/>
    </source>
</evidence>
<organism evidence="5 6">
    <name type="scientific">Acrocarpospora pleiomorpha</name>
    <dbReference type="NCBI Taxonomy" id="90975"/>
    <lineage>
        <taxon>Bacteria</taxon>
        <taxon>Bacillati</taxon>
        <taxon>Actinomycetota</taxon>
        <taxon>Actinomycetes</taxon>
        <taxon>Streptosporangiales</taxon>
        <taxon>Streptosporangiaceae</taxon>
        <taxon>Acrocarpospora</taxon>
    </lineage>
</organism>
<reference evidence="5 6" key="1">
    <citation type="submission" date="2019-10" db="EMBL/GenBank/DDBJ databases">
        <title>Whole genome shotgun sequence of Acrocarpospora pleiomorpha NBRC 16267.</title>
        <authorList>
            <person name="Ichikawa N."/>
            <person name="Kimura A."/>
            <person name="Kitahashi Y."/>
            <person name="Komaki H."/>
            <person name="Oguchi A."/>
        </authorList>
    </citation>
    <scope>NUCLEOTIDE SEQUENCE [LARGE SCALE GENOMIC DNA]</scope>
    <source>
        <strain evidence="5 6">NBRC 16267</strain>
    </source>
</reference>
<keyword evidence="3" id="KW-0274">FAD</keyword>
<dbReference type="PANTHER" id="PTHR42877">
    <property type="entry name" value="L-ORNITHINE N(5)-MONOOXYGENASE-RELATED"/>
    <property type="match status" value="1"/>
</dbReference>
<evidence type="ECO:0000256" key="3">
    <source>
        <dbReference type="ARBA" id="ARBA00022827"/>
    </source>
</evidence>
<dbReference type="GO" id="GO:0004499">
    <property type="term" value="F:N,N-dimethylaniline monooxygenase activity"/>
    <property type="evidence" value="ECO:0007669"/>
    <property type="project" value="InterPro"/>
</dbReference>
<gene>
    <name evidence="5" type="ORF">Aple_075360</name>
</gene>
<comment type="similarity">
    <text evidence="1">Belongs to the FAD-binding monooxygenase family.</text>
</comment>
<dbReference type="Proteomes" id="UP000377595">
    <property type="component" value="Unassembled WGS sequence"/>
</dbReference>
<dbReference type="PRINTS" id="PR00411">
    <property type="entry name" value="PNDRDTASEI"/>
</dbReference>
<evidence type="ECO:0000256" key="4">
    <source>
        <dbReference type="ARBA" id="ARBA00023002"/>
    </source>
</evidence>
<dbReference type="Pfam" id="PF00743">
    <property type="entry name" value="FMO-like"/>
    <property type="match status" value="1"/>
</dbReference>
<dbReference type="AlphaFoldDB" id="A0A5M3XTR5"/>
<dbReference type="Gene3D" id="3.50.50.60">
    <property type="entry name" value="FAD/NAD(P)-binding domain"/>
    <property type="match status" value="2"/>
</dbReference>
<keyword evidence="2" id="KW-0285">Flavoprotein</keyword>
<accession>A0A5M3XTR5</accession>
<evidence type="ECO:0000313" key="5">
    <source>
        <dbReference type="EMBL" id="GES24637.1"/>
    </source>
</evidence>
<name>A0A5M3XTR5_9ACTN</name>
<keyword evidence="5" id="KW-0503">Monooxygenase</keyword>
<dbReference type="SUPFAM" id="SSF51905">
    <property type="entry name" value="FAD/NAD(P)-binding domain"/>
    <property type="match status" value="2"/>
</dbReference>
<dbReference type="InterPro" id="IPR036188">
    <property type="entry name" value="FAD/NAD-bd_sf"/>
</dbReference>
<evidence type="ECO:0000256" key="2">
    <source>
        <dbReference type="ARBA" id="ARBA00022630"/>
    </source>
</evidence>
<comment type="caution">
    <text evidence="5">The sequence shown here is derived from an EMBL/GenBank/DDBJ whole genome shotgun (WGS) entry which is preliminary data.</text>
</comment>
<protein>
    <submittedName>
        <fullName evidence="5">Putative monooxygenase</fullName>
    </submittedName>
</protein>
<keyword evidence="4" id="KW-0560">Oxidoreductase</keyword>
<dbReference type="EMBL" id="BLAF01000054">
    <property type="protein sequence ID" value="GES24637.1"/>
    <property type="molecule type" value="Genomic_DNA"/>
</dbReference>
<sequence length="499" mass="55827">MRKRQPSVAIVGAGLSGIALAHTLLERDIPFVMFEKASEVGGTWRDNVYPGICLDTAAATYCFPFAEKYDWSLVHPPGGEVQDYLREVARDLRLNERIRFNSEVTECRWEGGQWELTTKDGVSATADMLVMATGFLRVPSIPAFTGRGDFRGPQFHSAEWNTGFDPNGKRVGVIGMGSSGIQITGALSQMDCQVTQFIRTPQWIHTRENHQQSRLERSLFKMLPALGRRIQNAREEKIRRSDPKLLKNGEWRRFPGPGREAAFQAFREDLEAHLKDPVLRAKMTPPDLPGCRRIPLSPGYYEAIQRPNVTIVRGGIDHIVENGLYDSHGDFHGLDAIVYATGFDAHAYFKPTKIFGVSGRELGERWTSGGPEIYRSLMVPDYPNLFVMHGPFAAINNIPIPLTTAEMVGYVTKVADYIAEHGRALAPTVEAAKAYVHWIQSSMDGTIWATDCHSWYKTADGEAILWPFGRQEHTAMLGELERADFADFPSALSEAVRSR</sequence>
<dbReference type="InterPro" id="IPR020946">
    <property type="entry name" value="Flavin_mOase-like"/>
</dbReference>
<dbReference type="PANTHER" id="PTHR42877:SF4">
    <property type="entry name" value="FAD_NAD(P)-BINDING DOMAIN-CONTAINING PROTEIN-RELATED"/>
    <property type="match status" value="1"/>
</dbReference>
<evidence type="ECO:0000256" key="1">
    <source>
        <dbReference type="ARBA" id="ARBA00010139"/>
    </source>
</evidence>
<dbReference type="GO" id="GO:0050661">
    <property type="term" value="F:NADP binding"/>
    <property type="evidence" value="ECO:0007669"/>
    <property type="project" value="InterPro"/>
</dbReference>
<dbReference type="InterPro" id="IPR051209">
    <property type="entry name" value="FAD-bind_Monooxygenase_sf"/>
</dbReference>